<feature type="region of interest" description="Disordered" evidence="1">
    <location>
        <begin position="289"/>
        <end position="315"/>
    </location>
</feature>
<reference evidence="3 4" key="1">
    <citation type="submission" date="2023-07" db="EMBL/GenBank/DDBJ databases">
        <title>Strategy for survival of the halotoleranting strain Dietzia MX2 from the Yakshinskoe mineral salts deposit.</title>
        <authorList>
            <person name="Kharitonova M.A."/>
            <person name="Kupriyanova-Ashina F.G."/>
            <person name="Shakirov T.R."/>
            <person name="Vafina M.S."/>
            <person name="Ilinskaya O.N."/>
        </authorList>
    </citation>
    <scope>NUCLEOTIDE SEQUENCE [LARGE SCALE GENOMIC DNA]</scope>
    <source>
        <strain evidence="3 4">MX2</strain>
    </source>
</reference>
<gene>
    <name evidence="3" type="ORF">QYF62_12755</name>
</gene>
<feature type="domain" description="ER-bound oxygenase mpaB/mpaB'/Rubber oxygenase catalytic" evidence="2">
    <location>
        <begin position="28"/>
        <end position="256"/>
    </location>
</feature>
<dbReference type="GO" id="GO:0016491">
    <property type="term" value="F:oxidoreductase activity"/>
    <property type="evidence" value="ECO:0007669"/>
    <property type="project" value="UniProtKB-KW"/>
</dbReference>
<keyword evidence="3" id="KW-0560">Oxidoreductase</keyword>
<evidence type="ECO:0000313" key="3">
    <source>
        <dbReference type="EMBL" id="MDN4506926.1"/>
    </source>
</evidence>
<dbReference type="RefSeq" id="WP_301162840.1">
    <property type="nucleotide sequence ID" value="NZ_JAUHTB010000016.1"/>
</dbReference>
<dbReference type="Pfam" id="PF09995">
    <property type="entry name" value="MPAB_Lcp_cat"/>
    <property type="match status" value="1"/>
</dbReference>
<dbReference type="PANTHER" id="PTHR36151">
    <property type="entry name" value="BLR2777 PROTEIN"/>
    <property type="match status" value="1"/>
</dbReference>
<dbReference type="InterPro" id="IPR018713">
    <property type="entry name" value="MPAB/Lcp_cat_dom"/>
</dbReference>
<protein>
    <submittedName>
        <fullName evidence="3">Oxygenase MpaB family protein</fullName>
        <ecNumber evidence="3">1.-.-.-</ecNumber>
    </submittedName>
</protein>
<sequence>MTDTRVPLRLSDAPRSDDGHYGPDSISWRVFSDPASGLGAKNALFLQMLEPGMMTHFDRVSLTSEGADEMAARFDRTAAYLRDSVFADTAHADAATKRVDHLHEMATWTNPETGEAEEAKQPEWMRWTWWTYIWSAVRGYQEFGPGLSVADADRLVMESHIGADKLHVPGPHLETFAAVDQYVTEGLDTKALTIFAAMAGRSLRHPDAKGPVARWVTRQILNGVLSLLPDKAKLFFAVEDRSAKEFARGARFTKLVATLARKNRTAEDLIAQAIGESVAAPYQRVRVKKPKPRRLPDASTARPHAVPQPGSAPGRGLPTCGALHTVFRAPQVRAGQGRSMAECRGAAGGARGPAPRLCAIYIVCATH</sequence>
<dbReference type="PANTHER" id="PTHR36151:SF3">
    <property type="entry name" value="ER-BOUND OXYGENASE MPAB_MPAB'_RUBBER OXYGENASE CATALYTIC DOMAIN-CONTAINING PROTEIN"/>
    <property type="match status" value="1"/>
</dbReference>
<organism evidence="3 4">
    <name type="scientific">Dietzia maris</name>
    <dbReference type="NCBI Taxonomy" id="37915"/>
    <lineage>
        <taxon>Bacteria</taxon>
        <taxon>Bacillati</taxon>
        <taxon>Actinomycetota</taxon>
        <taxon>Actinomycetes</taxon>
        <taxon>Mycobacteriales</taxon>
        <taxon>Dietziaceae</taxon>
        <taxon>Dietzia</taxon>
    </lineage>
</organism>
<dbReference type="Proteomes" id="UP001172702">
    <property type="component" value="Unassembled WGS sequence"/>
</dbReference>
<proteinExistence type="predicted"/>
<evidence type="ECO:0000259" key="2">
    <source>
        <dbReference type="Pfam" id="PF09995"/>
    </source>
</evidence>
<keyword evidence="4" id="KW-1185">Reference proteome</keyword>
<dbReference type="EC" id="1.-.-.-" evidence="3"/>
<evidence type="ECO:0000313" key="4">
    <source>
        <dbReference type="Proteomes" id="UP001172702"/>
    </source>
</evidence>
<comment type="caution">
    <text evidence="3">The sequence shown here is derived from an EMBL/GenBank/DDBJ whole genome shotgun (WGS) entry which is preliminary data.</text>
</comment>
<accession>A0ABT8H398</accession>
<evidence type="ECO:0000256" key="1">
    <source>
        <dbReference type="SAM" id="MobiDB-lite"/>
    </source>
</evidence>
<dbReference type="EMBL" id="JAUHTB010000016">
    <property type="protein sequence ID" value="MDN4506926.1"/>
    <property type="molecule type" value="Genomic_DNA"/>
</dbReference>
<name>A0ABT8H398_9ACTN</name>